<reference evidence="1" key="1">
    <citation type="submission" date="2022-10" db="EMBL/GenBank/DDBJ databases">
        <title>The complete genomes of actinobacterial strains from the NBC collection.</title>
        <authorList>
            <person name="Joergensen T.S."/>
            <person name="Alvarez Arevalo M."/>
            <person name="Sterndorff E.B."/>
            <person name="Faurdal D."/>
            <person name="Vuksanovic O."/>
            <person name="Mourched A.-S."/>
            <person name="Charusanti P."/>
            <person name="Shaw S."/>
            <person name="Blin K."/>
            <person name="Weber T."/>
        </authorList>
    </citation>
    <scope>NUCLEOTIDE SEQUENCE</scope>
    <source>
        <strain evidence="1">NBC 01771</strain>
    </source>
</reference>
<protein>
    <submittedName>
        <fullName evidence="1">2'-5' RNA ligase family protein</fullName>
    </submittedName>
</protein>
<dbReference type="EMBL" id="CP109109">
    <property type="protein sequence ID" value="WSC00067.1"/>
    <property type="molecule type" value="Genomic_DNA"/>
</dbReference>
<proteinExistence type="predicted"/>
<keyword evidence="2" id="KW-1185">Reference proteome</keyword>
<keyword evidence="1" id="KW-0436">Ligase</keyword>
<evidence type="ECO:0000313" key="2">
    <source>
        <dbReference type="Proteomes" id="UP001348369"/>
    </source>
</evidence>
<evidence type="ECO:0000313" key="1">
    <source>
        <dbReference type="EMBL" id="WSC00067.1"/>
    </source>
</evidence>
<sequence>MALTAAANMSGAIIAFLPAAPDTLTVPGGDPAEQLHVTLLYLTDDNTELDEEQRQLIAQVLADVAPDGPIEATVTGVQGLGEDDPQAIVLMLDSPELQTMRETVKAALADGIPVPEDRFPEYLPHLTVGYGIDPDALADRVGTTVVLDRLAAMYGPDREEIPLTAAASPVVACAERSMMPRRWTAVLARIGVPTGDGRILAPGAITSRDLPLPLSWQRQSADGHGGSIVVARIESISITDDMVTASGSLLAEDGWQVIEHIEAGVIGPSLDLDDLEYVIDDQDRAVVTRGRIAGATLVAIPAFADVSITLEPLPVPPMAPELVPAGVQPDVTGFEDDGVFAAELAAFTSNASAQLARTEALPPLEWFTNPVLTALTPLTVTTDGRVYGHVAGWDSCHVGLPGCVTPPASQTGYSYFMVGEQRTADGATVPVGTLTVGGGHADPQLGFRAAAEHYDDIGTAVARVFAGEDEHGIWVSGWILPDADPLRVEQFKASPVSGDWRRIGGSLELIAVCSVNTPGFPVPRTLVKFAAGAQRALIGTFGPLRGRVVEGAAPVPAVATPEPDGPNSTEARAKWARATWKEKESSL</sequence>
<gene>
    <name evidence="1" type="ORF">OG835_25780</name>
</gene>
<organism evidence="1 2">
    <name type="scientific">Streptomyces scopuliridis</name>
    <dbReference type="NCBI Taxonomy" id="452529"/>
    <lineage>
        <taxon>Bacteria</taxon>
        <taxon>Bacillati</taxon>
        <taxon>Actinomycetota</taxon>
        <taxon>Actinomycetes</taxon>
        <taxon>Kitasatosporales</taxon>
        <taxon>Streptomycetaceae</taxon>
        <taxon>Streptomyces</taxon>
    </lineage>
</organism>
<accession>A0ACD4ZSL7</accession>
<name>A0ACD4ZSL7_9ACTN</name>
<dbReference type="Proteomes" id="UP001348369">
    <property type="component" value="Chromosome"/>
</dbReference>